<name>A0A420DH17_9FLAO</name>
<dbReference type="OrthoDB" id="9765926at2"/>
<proteinExistence type="predicted"/>
<protein>
    <submittedName>
        <fullName evidence="2">Gliding motility-associated-like protein</fullName>
    </submittedName>
</protein>
<dbReference type="AlphaFoldDB" id="A0A420DH17"/>
<reference evidence="2 3" key="1">
    <citation type="submission" date="2018-09" db="EMBL/GenBank/DDBJ databases">
        <title>Genomic Encyclopedia of Archaeal and Bacterial Type Strains, Phase II (KMG-II): from individual species to whole genera.</title>
        <authorList>
            <person name="Goeker M."/>
        </authorList>
    </citation>
    <scope>NUCLEOTIDE SEQUENCE [LARGE SCALE GENOMIC DNA]</scope>
    <source>
        <strain evidence="2 3">DSM 26283</strain>
    </source>
</reference>
<dbReference type="InterPro" id="IPR026341">
    <property type="entry name" value="T9SS_type_B"/>
</dbReference>
<feature type="chain" id="PRO_5019224537" evidence="1">
    <location>
        <begin position="19"/>
        <end position="1104"/>
    </location>
</feature>
<accession>A0A420DH17</accession>
<evidence type="ECO:0000256" key="1">
    <source>
        <dbReference type="SAM" id="SignalP"/>
    </source>
</evidence>
<evidence type="ECO:0000313" key="2">
    <source>
        <dbReference type="EMBL" id="RKE92378.1"/>
    </source>
</evidence>
<comment type="caution">
    <text evidence="2">The sequence shown here is derived from an EMBL/GenBank/DDBJ whole genome shotgun (WGS) entry which is preliminary data.</text>
</comment>
<keyword evidence="1" id="KW-0732">Signal</keyword>
<dbReference type="EMBL" id="RAQJ01000004">
    <property type="protein sequence ID" value="RKE92378.1"/>
    <property type="molecule type" value="Genomic_DNA"/>
</dbReference>
<gene>
    <name evidence="2" type="ORF">BXY80_2297</name>
</gene>
<sequence>MKKLFYLLLFLLSQNTIAQSEASNWYFGNGAGIQFNQDLGTVTNDFGSIDTFEGCASISDEDGNLLFSTDGIKVYGSNHQLMPNGDDLYGDPSSSQSAIIIPKPDHPNIYYVFTVGTLNNTEGNPNLGLNYSEVDMTLNNGLGDVTVKNVNLLRYCSEKISAVSKDCTTNSIWVVALASRSRLTTTGNGLDTFHAFEVTNQGVNPESVRTRFINPNVLDPRGYLKLSPDGSKLASANITEGLFLYDFDKETGELSNEQELLIYSANDSPYGIEFSPNSQFLYVHAYNNVNVQGEDDVPENHFSSLVQYDLSVPSIEINETQVTIDERQLYRGALQLGPDGRIYRALSATYNEGLPHLGVIKNPNLAGLACNYTHNAVDLEIAQSTQGLPPFISSFFYTQIDIIRNGISDINLSLCSNDTYTLIGEDIPGATYTWSLDDIPLAENDFDLDITQGGHYKLLIDPNNGECLIEGEAFVAYFDTPVANQPNNIEVCDNDNDSIYSFDLTSQDDSILGIQDAMIYNVHYFESQQDAIDNVNEINGLYNNISNPQEIFVRIDLERNTDCYDTTSFFIEVFNTPIANLISDFSICENDINNTDGQTNIDLSSLNLTVLNGQNSLNNTITYHSSQDDASNGVNPLPYNYFNVTPFEETIFVRIENNLKTDCFNTTSFTVTINPIPQVFDASLIQCDEDGDSDGITVFNLNQVSNTISGNEPDKTVIYYLSYNDANNNINPINSSYYTNVSNPQTIYTRVVDNLTGCISSNISELTLEVSTTSVRDISIVICDDDGVSDGTYNFNLNDISVDILNNLPLNLGLVFYETYENALLEVNPLATNFTNTTPYNQTIYARVENANACFGISEVQLTVLELPNIETEHQTIYCLNTFPELLTLTGGIIDDLPSNYYYNWSTGETTSEILINQPGTYTVRVTNTDGCFKDRTITVLPSNIATFTNIEVTDASSNNTITVFVTGEGIYQYAIDNPNGPYQDSNLFENVSYGFHTIYVRDIKNDCGTVDTQVSVIGFPKFFTPNGDDVNEHWQVKGISSQFQPNTDIFIFDRFGKLIAQLDPLGAGWDGTLNGYPLPANDYWFAVTLQDGRIFKSHFALKR</sequence>
<feature type="signal peptide" evidence="1">
    <location>
        <begin position="1"/>
        <end position="18"/>
    </location>
</feature>
<dbReference type="SUPFAM" id="SSF82171">
    <property type="entry name" value="DPP6 N-terminal domain-like"/>
    <property type="match status" value="1"/>
</dbReference>
<dbReference type="Pfam" id="PF13585">
    <property type="entry name" value="CHU_C"/>
    <property type="match status" value="1"/>
</dbReference>
<evidence type="ECO:0000313" key="3">
    <source>
        <dbReference type="Proteomes" id="UP000284892"/>
    </source>
</evidence>
<organism evidence="2 3">
    <name type="scientific">Ichthyenterobacterium magnum</name>
    <dbReference type="NCBI Taxonomy" id="1230530"/>
    <lineage>
        <taxon>Bacteria</taxon>
        <taxon>Pseudomonadati</taxon>
        <taxon>Bacteroidota</taxon>
        <taxon>Flavobacteriia</taxon>
        <taxon>Flavobacteriales</taxon>
        <taxon>Flavobacteriaceae</taxon>
        <taxon>Ichthyenterobacterium</taxon>
    </lineage>
</organism>
<dbReference type="RefSeq" id="WP_120202017.1">
    <property type="nucleotide sequence ID" value="NZ_RAQJ01000004.1"/>
</dbReference>
<dbReference type="Proteomes" id="UP000284892">
    <property type="component" value="Unassembled WGS sequence"/>
</dbReference>
<dbReference type="NCBIfam" id="TIGR04131">
    <property type="entry name" value="Bac_Flav_CTERM"/>
    <property type="match status" value="1"/>
</dbReference>
<keyword evidence="3" id="KW-1185">Reference proteome</keyword>